<accession>A9D4U1</accession>
<name>A9D4U1_9GAMM</name>
<proteinExistence type="predicted"/>
<reference evidence="1 2" key="1">
    <citation type="submission" date="2007-10" db="EMBL/GenBank/DDBJ databases">
        <authorList>
            <person name="Yayanos A."/>
            <person name="Ferriera S."/>
            <person name="Johnson J."/>
            <person name="Kravitz S."/>
            <person name="Halpern A."/>
            <person name="Remington K."/>
            <person name="Beeson K."/>
            <person name="Tran B."/>
            <person name="Rogers Y.-H."/>
            <person name="Friedman R."/>
            <person name="Venter J.C."/>
        </authorList>
    </citation>
    <scope>NUCLEOTIDE SEQUENCE [LARGE SCALE GENOMIC DNA]</scope>
    <source>
        <strain evidence="1 2">KT99</strain>
    </source>
</reference>
<sequence length="522" mass="58666">MQRHLVNPSKKLLAALGAMSDFKVAATFGVRPFQVKLLREKEGIPAVASSVEVHHFQWTPEAERLLGSMPDTVLAKRLDTSGAIVNGRRAALDILAFERQVVEIPPLIIQNPHDWTAEEEALLGTDYDTVIADLLGINKDQVTYRRNRLGIAPYRRGTRIQWTQQMLDNLGEISDGDFSEYFGICKLSVYIKRILLSIPTFNSLDFPSPPNIPRAAVKLLGKKYDVELAEEFCVNRLNIRVNRLIRGIAPLGRVPNEQQFSWTTEMDSLLGLKSDSEVGKDLGISGKVVQYRRRKLGIEPAMRSSLLVWTAQMISELGRSKDQILSQVWQCDVSLVREKREELGLSEHLGARVWLESEIALLGTLSDPQTASRLGISATAVRNKRIQMSIKPLISHKKFIWTKGRLALLGTMADERLAYQLTVTSNVVSKKRVRLNIPIWKSPHKGTWADPEAIAKLGTMSDPDLAKLLGNTAPAICRKRKQLGILRMSLKIDVSSFRKLFIKLTSLSPRAYREKFNTHTCC</sequence>
<comment type="caution">
    <text evidence="1">The sequence shown here is derived from an EMBL/GenBank/DDBJ whole genome shotgun (WGS) entry which is preliminary data.</text>
</comment>
<dbReference type="EMBL" id="ABIC01000010">
    <property type="protein sequence ID" value="EDQ01317.1"/>
    <property type="molecule type" value="Genomic_DNA"/>
</dbReference>
<gene>
    <name evidence="1" type="ORF">KT99_01731</name>
</gene>
<evidence type="ECO:0000313" key="1">
    <source>
        <dbReference type="EMBL" id="EDQ01317.1"/>
    </source>
</evidence>
<keyword evidence="2" id="KW-1185">Reference proteome</keyword>
<organism evidence="1 2">
    <name type="scientific">Shewanella benthica KT99</name>
    <dbReference type="NCBI Taxonomy" id="314608"/>
    <lineage>
        <taxon>Bacteria</taxon>
        <taxon>Pseudomonadati</taxon>
        <taxon>Pseudomonadota</taxon>
        <taxon>Gammaproteobacteria</taxon>
        <taxon>Alteromonadales</taxon>
        <taxon>Shewanellaceae</taxon>
        <taxon>Shewanella</taxon>
    </lineage>
</organism>
<evidence type="ECO:0000313" key="2">
    <source>
        <dbReference type="Proteomes" id="UP000005839"/>
    </source>
</evidence>
<dbReference type="Proteomes" id="UP000005839">
    <property type="component" value="Unassembled WGS sequence"/>
</dbReference>
<dbReference type="RefSeq" id="WP_005498197.1">
    <property type="nucleotide sequence ID" value="NZ_ABIC01000010.1"/>
</dbReference>
<protein>
    <submittedName>
        <fullName evidence="1">Uncharacterized protein</fullName>
    </submittedName>
</protein>
<dbReference type="AlphaFoldDB" id="A9D4U1"/>